<feature type="domain" description="Peptidase M4 C-terminal" evidence="15">
    <location>
        <begin position="370"/>
        <end position="514"/>
    </location>
</feature>
<keyword evidence="6 13" id="KW-0732">Signal</keyword>
<keyword evidence="8" id="KW-0862">Zinc</keyword>
<protein>
    <submittedName>
        <fullName evidence="17">M4 family metallopeptidase</fullName>
    </submittedName>
</protein>
<dbReference type="InterPro" id="IPR059100">
    <property type="entry name" value="TSP3_bac"/>
</dbReference>
<dbReference type="InterPro" id="IPR001570">
    <property type="entry name" value="Peptidase_M4_C_domain"/>
</dbReference>
<keyword evidence="7" id="KW-0378">Hydrolase</keyword>
<dbReference type="Pfam" id="PF18884">
    <property type="entry name" value="TSP3_bac"/>
    <property type="match status" value="4"/>
</dbReference>
<feature type="domain" description="FTP" evidence="16">
    <location>
        <begin position="79"/>
        <end position="113"/>
    </location>
</feature>
<evidence type="ECO:0000256" key="8">
    <source>
        <dbReference type="ARBA" id="ARBA00022833"/>
    </source>
</evidence>
<feature type="chain" id="PRO_5047095487" evidence="13">
    <location>
        <begin position="21"/>
        <end position="1558"/>
    </location>
</feature>
<accession>A0ABS8GBQ3</accession>
<feature type="compositionally biased region" description="Acidic residues" evidence="12">
    <location>
        <begin position="571"/>
        <end position="582"/>
    </location>
</feature>
<evidence type="ECO:0000256" key="4">
    <source>
        <dbReference type="ARBA" id="ARBA00022670"/>
    </source>
</evidence>
<keyword evidence="5" id="KW-0479">Metal-binding</keyword>
<feature type="compositionally biased region" description="Acidic residues" evidence="12">
    <location>
        <begin position="616"/>
        <end position="628"/>
    </location>
</feature>
<evidence type="ECO:0000256" key="7">
    <source>
        <dbReference type="ARBA" id="ARBA00022801"/>
    </source>
</evidence>
<feature type="domain" description="Peptidase M4" evidence="14">
    <location>
        <begin position="229"/>
        <end position="367"/>
    </location>
</feature>
<evidence type="ECO:0000259" key="15">
    <source>
        <dbReference type="Pfam" id="PF02868"/>
    </source>
</evidence>
<gene>
    <name evidence="17" type="ORF">LJ739_13360</name>
</gene>
<evidence type="ECO:0000256" key="5">
    <source>
        <dbReference type="ARBA" id="ARBA00022723"/>
    </source>
</evidence>
<dbReference type="Pfam" id="PF02868">
    <property type="entry name" value="Peptidase_M4_C"/>
    <property type="match status" value="1"/>
</dbReference>
<dbReference type="PRINTS" id="PR00730">
    <property type="entry name" value="THERMOLYSIN"/>
</dbReference>
<evidence type="ECO:0000259" key="16">
    <source>
        <dbReference type="Pfam" id="PF07504"/>
    </source>
</evidence>
<dbReference type="InterPro" id="IPR050728">
    <property type="entry name" value="Zinc_Metalloprotease_M4"/>
</dbReference>
<dbReference type="PANTHER" id="PTHR33794">
    <property type="entry name" value="BACILLOLYSIN"/>
    <property type="match status" value="1"/>
</dbReference>
<dbReference type="EMBL" id="JAJEWP010000004">
    <property type="protein sequence ID" value="MCC2617235.1"/>
    <property type="molecule type" value="Genomic_DNA"/>
</dbReference>
<dbReference type="Pfam" id="PF01447">
    <property type="entry name" value="Peptidase_M4"/>
    <property type="match status" value="1"/>
</dbReference>
<dbReference type="Gene3D" id="1.10.390.10">
    <property type="entry name" value="Neutral Protease Domain 2"/>
    <property type="match status" value="1"/>
</dbReference>
<feature type="region of interest" description="Disordered" evidence="12">
    <location>
        <begin position="565"/>
        <end position="655"/>
    </location>
</feature>
<organism evidence="17 18">
    <name type="scientific">Fluctibacter halophilus</name>
    <dbReference type="NCBI Taxonomy" id="226011"/>
    <lineage>
        <taxon>Bacteria</taxon>
        <taxon>Pseudomonadati</taxon>
        <taxon>Pseudomonadota</taxon>
        <taxon>Gammaproteobacteria</taxon>
        <taxon>Alteromonadales</taxon>
        <taxon>Alteromonadaceae</taxon>
        <taxon>Fluctibacter</taxon>
    </lineage>
</organism>
<evidence type="ECO:0000313" key="18">
    <source>
        <dbReference type="Proteomes" id="UP001520878"/>
    </source>
</evidence>
<feature type="compositionally biased region" description="Low complexity" evidence="12">
    <location>
        <begin position="1153"/>
        <end position="1170"/>
    </location>
</feature>
<comment type="caution">
    <text evidence="17">The sequence shown here is derived from an EMBL/GenBank/DDBJ whole genome shotgun (WGS) entry which is preliminary data.</text>
</comment>
<proteinExistence type="inferred from homology"/>
<keyword evidence="3" id="KW-0964">Secreted</keyword>
<dbReference type="Gene3D" id="3.10.450.490">
    <property type="match status" value="1"/>
</dbReference>
<dbReference type="InterPro" id="IPR027268">
    <property type="entry name" value="Peptidase_M4/M1_CTD_sf"/>
</dbReference>
<keyword evidence="18" id="KW-1185">Reference proteome</keyword>
<dbReference type="Gene3D" id="3.10.170.10">
    <property type="match status" value="1"/>
</dbReference>
<reference evidence="17 18" key="1">
    <citation type="submission" date="2021-10" db="EMBL/GenBank/DDBJ databases">
        <title>Draft genome of Aestuariibacter halophilus JC2043.</title>
        <authorList>
            <person name="Emsley S.A."/>
            <person name="Pfannmuller K.M."/>
            <person name="Ushijima B."/>
            <person name="Saw J.H."/>
            <person name="Videau P."/>
        </authorList>
    </citation>
    <scope>NUCLEOTIDE SEQUENCE [LARGE SCALE GENOMIC DNA]</scope>
    <source>
        <strain evidence="17 18">JC2043</strain>
    </source>
</reference>
<feature type="compositionally biased region" description="Acidic residues" evidence="12">
    <location>
        <begin position="1123"/>
        <end position="1144"/>
    </location>
</feature>
<sequence>MNKHLIAAVTFILFAAQANSAELRSVTINDLPALMTNMGMPVSLAKGVTSVPSSPGLSDASGAWQLTPIQVTSPLHDNRHKRYEQRINGVPVWGAQIITHENGKGEVAGVNGKLAIGVNTDAASSLTSDNLISPDQAFEIAKARFLKKADNRAFQQVGTVIEQRAEKQFVYIDDNGKERLVYHVRFQVTAPSGEVAIPVYLINATFGTVIESWSDLHHADASGPGGNQKIGSYEYGTDFGYMDVTNINNTCMLENTNVKTVDLNHGTSGGNVHSFPCSRNTYKAINGAYSPLNDAHFFGNTVFDLFQDWYSVKPLSFQLLMRVHYSNNYDNAFWNGQSMTFGDGASAFYPLVSLDVVAHEVAHGVTDQNSDLVYRGQSGGINEAFSDMAGEAAEFYLRGANDWYIGADITKTRVALRYFQDPTADGRSIKHVDQYYEGLDVHYSSGIFNHAFYVLANKAGWGVRKAFDVMLDANRNYWTPNSTFKDGACGVIAAAIDRRYSVDDVIDAFNQVGVVCDEQYFVDADQDLMSDYWELSFGLDPEDPSDASTDLDNDGLTNLEEYLANTYPNDSDTDDDGLDDAAEINTHSTDPVDPDSDDDRLKDGDEVARGLNPLSDDTDNDQMDDGWEIDYGLNPLVNDSDSDPDGDQRPNLTEYRQKTNPNVPEVFDIEDNNSIAQAQSLTDFFTLGLSPDIGDKVSNTSQTIPHVSVIGTGDGSFDVYRVDVRKVPAKAIFDIDYGDRETEGAVDTFLRILDSDGTIITSGDDANSNFGAGGSSSDVDAYVEYQFFTAGTYYIEVSQYLRNPLPAGATYQLQVSLEHALSDADQDGMLDSWETSMGLDPTNPADAALDGDRDGLSNLLEYQYFTDPRLADTDADSLTDGQEVNVHRTRPDKPDTDGDGVPDGIEVRLGASPLSQDSDSDQMPDGWEYTYGLSLTTDDSGDDADNDGMSNLQEYQQGTNPTAIEVYDTESNNTFEEAQRIDGLFALNYSGDIGDRTTNTSQSIPHLTIIGSGDASLDVFTFTVNVAGSLGIFDIDKGTGGEGGDVDTFIRLYNSQRQLVFSNDDASIYYGGTGSTSDTDSYMEYHFTNPGIYYIEVAEYNRNPLPAGSDYLLQVSLQGTMPDSDEDGLPDDMDTDDDNDGMSDEFERKYGFDGLDPSDASGDLDGDGLSNLQEFVANTDPSDPDTDKDFVLDGWDSDPNNADIGPAKQLDVNNNGYQDLALLIGDEVFITDSYSKNRVQTLRIVPWFTAERILPVNDINGDSIWDILVVGSTQRGANSWQVYSGRDGRLLYSHRYPTWLTPTKQLDVSVSEQNGRPLLTLLLETVEGRGAFMIYDLRTFVVNKAIKLPIWLTGHTVLSHAENSDSSTIEVVVVGTSTKGVNTALFFDGESGRLDRQLLFPVWYQPNQFLLGPDTDNDGVIELLTLGQTSAGYNVRLSQNITRGNITDSYRYPAWMIPKKIALVKDDSAPTQYDILTRATSSMGADFWRRQEFGSNTVVRQQNYPVWFRPADVMSLDDVDNNGETEVVTVGKTAKDITIWFIQDSYTGLPLGFANTGG</sequence>
<evidence type="ECO:0000259" key="14">
    <source>
        <dbReference type="Pfam" id="PF01447"/>
    </source>
</evidence>
<evidence type="ECO:0000256" key="11">
    <source>
        <dbReference type="ARBA" id="ARBA00023145"/>
    </source>
</evidence>
<keyword evidence="4" id="KW-0645">Protease</keyword>
<evidence type="ECO:0000256" key="13">
    <source>
        <dbReference type="SAM" id="SignalP"/>
    </source>
</evidence>
<dbReference type="Gene3D" id="2.60.120.380">
    <property type="match status" value="2"/>
</dbReference>
<evidence type="ECO:0000256" key="3">
    <source>
        <dbReference type="ARBA" id="ARBA00022525"/>
    </source>
</evidence>
<dbReference type="InterPro" id="IPR011096">
    <property type="entry name" value="FTP_domain"/>
</dbReference>
<evidence type="ECO:0000256" key="10">
    <source>
        <dbReference type="ARBA" id="ARBA00023049"/>
    </source>
</evidence>
<evidence type="ECO:0000256" key="1">
    <source>
        <dbReference type="ARBA" id="ARBA00004613"/>
    </source>
</evidence>
<feature type="region of interest" description="Disordered" evidence="12">
    <location>
        <begin position="871"/>
        <end position="950"/>
    </location>
</feature>
<dbReference type="RefSeq" id="WP_229161240.1">
    <property type="nucleotide sequence ID" value="NZ_JAJEWP010000004.1"/>
</dbReference>
<dbReference type="InterPro" id="IPR023612">
    <property type="entry name" value="Peptidase_M4"/>
</dbReference>
<dbReference type="Proteomes" id="UP001520878">
    <property type="component" value="Unassembled WGS sequence"/>
</dbReference>
<feature type="signal peptide" evidence="13">
    <location>
        <begin position="1"/>
        <end position="20"/>
    </location>
</feature>
<feature type="region of interest" description="Disordered" evidence="12">
    <location>
        <begin position="1119"/>
        <end position="1185"/>
    </location>
</feature>
<evidence type="ECO:0000256" key="2">
    <source>
        <dbReference type="ARBA" id="ARBA00009388"/>
    </source>
</evidence>
<comment type="subcellular location">
    <subcellularLocation>
        <location evidence="1">Secreted</location>
    </subcellularLocation>
</comment>
<evidence type="ECO:0000313" key="17">
    <source>
        <dbReference type="EMBL" id="MCC2617235.1"/>
    </source>
</evidence>
<dbReference type="Pfam" id="PF07504">
    <property type="entry name" value="FTP"/>
    <property type="match status" value="1"/>
</dbReference>
<dbReference type="SUPFAM" id="SSF55486">
    <property type="entry name" value="Metalloproteases ('zincins'), catalytic domain"/>
    <property type="match status" value="1"/>
</dbReference>
<evidence type="ECO:0000256" key="9">
    <source>
        <dbReference type="ARBA" id="ARBA00022837"/>
    </source>
</evidence>
<evidence type="ECO:0000256" key="6">
    <source>
        <dbReference type="ARBA" id="ARBA00022729"/>
    </source>
</evidence>
<dbReference type="Gene3D" id="3.10.450.40">
    <property type="match status" value="1"/>
</dbReference>
<feature type="compositionally biased region" description="Basic and acidic residues" evidence="12">
    <location>
        <begin position="599"/>
        <end position="608"/>
    </location>
</feature>
<dbReference type="CDD" id="cd09597">
    <property type="entry name" value="M4_TLP"/>
    <property type="match status" value="1"/>
</dbReference>
<evidence type="ECO:0000256" key="12">
    <source>
        <dbReference type="SAM" id="MobiDB-lite"/>
    </source>
</evidence>
<comment type="similarity">
    <text evidence="2">Belongs to the peptidase M4 family.</text>
</comment>
<dbReference type="InterPro" id="IPR013856">
    <property type="entry name" value="Peptidase_M4_domain"/>
</dbReference>
<feature type="region of interest" description="Disordered" evidence="12">
    <location>
        <begin position="831"/>
        <end position="852"/>
    </location>
</feature>
<feature type="compositionally biased region" description="Basic and acidic residues" evidence="12">
    <location>
        <begin position="885"/>
        <end position="896"/>
    </location>
</feature>
<dbReference type="PANTHER" id="PTHR33794:SF1">
    <property type="entry name" value="BACILLOLYSIN"/>
    <property type="match status" value="1"/>
</dbReference>
<keyword evidence="10" id="KW-0482">Metalloprotease</keyword>
<name>A0ABS8GBQ3_9ALTE</name>
<keyword evidence="9" id="KW-0106">Calcium</keyword>
<keyword evidence="11" id="KW-0865">Zymogen</keyword>